<evidence type="ECO:0000313" key="3">
    <source>
        <dbReference type="Proteomes" id="UP000076512"/>
    </source>
</evidence>
<sequence>MATTALVYSGPPHIKTFGGTVNAPVQILDQSPDTTLSDVETACTISPTIADAADLHPRRRSTADSKMTHR</sequence>
<comment type="caution">
    <text evidence="2">The sequence shown here is derived from an EMBL/GenBank/DDBJ whole genome shotgun (WGS) entry which is preliminary data.</text>
</comment>
<protein>
    <submittedName>
        <fullName evidence="2">Uncharacterized protein</fullName>
    </submittedName>
</protein>
<dbReference type="EMBL" id="LWGR01000015">
    <property type="protein sequence ID" value="KZM70461.1"/>
    <property type="molecule type" value="Genomic_DNA"/>
</dbReference>
<dbReference type="AlphaFoldDB" id="A0A164JJG5"/>
<dbReference type="Proteomes" id="UP000076512">
    <property type="component" value="Unassembled WGS sequence"/>
</dbReference>
<reference evidence="2 3" key="1">
    <citation type="submission" date="2016-04" db="EMBL/GenBank/DDBJ databases">
        <authorList>
            <person name="Evans L.H."/>
            <person name="Alamgir A."/>
            <person name="Owens N."/>
            <person name="Weber N.D."/>
            <person name="Virtaneva K."/>
            <person name="Barbian K."/>
            <person name="Babar A."/>
            <person name="Rosenke K."/>
        </authorList>
    </citation>
    <scope>NUCLEOTIDE SEQUENCE [LARGE SCALE GENOMIC DNA]</scope>
    <source>
        <strain evidence="2 3">IFM 0406</strain>
    </source>
</reference>
<evidence type="ECO:0000256" key="1">
    <source>
        <dbReference type="SAM" id="MobiDB-lite"/>
    </source>
</evidence>
<organism evidence="2 3">
    <name type="scientific">Nocardia terpenica</name>
    <dbReference type="NCBI Taxonomy" id="455432"/>
    <lineage>
        <taxon>Bacteria</taxon>
        <taxon>Bacillati</taxon>
        <taxon>Actinomycetota</taxon>
        <taxon>Actinomycetes</taxon>
        <taxon>Mycobacteriales</taxon>
        <taxon>Nocardiaceae</taxon>
        <taxon>Nocardia</taxon>
    </lineage>
</organism>
<accession>A0A164JJG5</accession>
<evidence type="ECO:0000313" key="2">
    <source>
        <dbReference type="EMBL" id="KZM70461.1"/>
    </source>
</evidence>
<dbReference type="STRING" id="455432.AWN90_04070"/>
<name>A0A164JJG5_9NOCA</name>
<gene>
    <name evidence="2" type="ORF">AWN90_04070</name>
</gene>
<proteinExistence type="predicted"/>
<feature type="compositionally biased region" description="Basic and acidic residues" evidence="1">
    <location>
        <begin position="53"/>
        <end position="70"/>
    </location>
</feature>
<feature type="region of interest" description="Disordered" evidence="1">
    <location>
        <begin position="50"/>
        <end position="70"/>
    </location>
</feature>
<keyword evidence="3" id="KW-1185">Reference proteome</keyword>